<keyword evidence="2 5" id="KW-0732">Signal</keyword>
<keyword evidence="8" id="KW-1185">Reference proteome</keyword>
<keyword evidence="4" id="KW-0472">Membrane</keyword>
<dbReference type="AlphaFoldDB" id="F4PWR6"/>
<gene>
    <name evidence="7" type="primary">expl5</name>
    <name evidence="7" type="ORF">DFA_07554</name>
</gene>
<evidence type="ECO:0000256" key="2">
    <source>
        <dbReference type="ARBA" id="ARBA00022729"/>
    </source>
</evidence>
<keyword evidence="4" id="KW-0812">Transmembrane</keyword>
<dbReference type="CDD" id="cd22271">
    <property type="entry name" value="DPBB_EXP_N-like"/>
    <property type="match status" value="1"/>
</dbReference>
<dbReference type="Gene3D" id="2.60.40.760">
    <property type="entry name" value="Expansin, cellulose-binding-like domain"/>
    <property type="match status" value="1"/>
</dbReference>
<evidence type="ECO:0000313" key="8">
    <source>
        <dbReference type="Proteomes" id="UP000007797"/>
    </source>
</evidence>
<dbReference type="PANTHER" id="PTHR31836:SF21">
    <property type="entry name" value="EXPANSIN-LIKE PROTEIN 7"/>
    <property type="match status" value="1"/>
</dbReference>
<dbReference type="InterPro" id="IPR009009">
    <property type="entry name" value="RlpA-like_DPBB"/>
</dbReference>
<dbReference type="PROSITE" id="PS50842">
    <property type="entry name" value="EXPANSIN_EG45"/>
    <property type="match status" value="1"/>
</dbReference>
<dbReference type="GeneID" id="14871908"/>
<organism evidence="7 8">
    <name type="scientific">Cavenderia fasciculata</name>
    <name type="common">Slime mold</name>
    <name type="synonym">Dictyostelium fasciculatum</name>
    <dbReference type="NCBI Taxonomy" id="261658"/>
    <lineage>
        <taxon>Eukaryota</taxon>
        <taxon>Amoebozoa</taxon>
        <taxon>Evosea</taxon>
        <taxon>Eumycetozoa</taxon>
        <taxon>Dictyostelia</taxon>
        <taxon>Acytosteliales</taxon>
        <taxon>Cavenderiaceae</taxon>
        <taxon>Cavenderia</taxon>
    </lineage>
</organism>
<accession>F4PWR6</accession>
<evidence type="ECO:0000313" key="7">
    <source>
        <dbReference type="EMBL" id="EGG20430.1"/>
    </source>
</evidence>
<dbReference type="Pfam" id="PF03330">
    <property type="entry name" value="DPBB_1"/>
    <property type="match status" value="1"/>
</dbReference>
<keyword evidence="3" id="KW-1015">Disulfide bond</keyword>
<proteinExistence type="inferred from homology"/>
<dbReference type="KEGG" id="dfa:DFA_07554"/>
<dbReference type="PANTHER" id="PTHR31836">
    <property type="match status" value="1"/>
</dbReference>
<evidence type="ECO:0000256" key="1">
    <source>
        <dbReference type="ARBA" id="ARBA00005392"/>
    </source>
</evidence>
<dbReference type="EMBL" id="GL883013">
    <property type="protein sequence ID" value="EGG20430.1"/>
    <property type="molecule type" value="Genomic_DNA"/>
</dbReference>
<dbReference type="InterPro" id="IPR036749">
    <property type="entry name" value="Expansin_CBD_sf"/>
</dbReference>
<dbReference type="OMA" id="ENENTAC"/>
<dbReference type="Gene3D" id="2.40.40.10">
    <property type="entry name" value="RlpA-like domain"/>
    <property type="match status" value="1"/>
</dbReference>
<dbReference type="Proteomes" id="UP000007797">
    <property type="component" value="Unassembled WGS sequence"/>
</dbReference>
<reference evidence="8" key="1">
    <citation type="journal article" date="2011" name="Genome Res.">
        <title>Phylogeny-wide analysis of social amoeba genomes highlights ancient origins for complex intercellular communication.</title>
        <authorList>
            <person name="Heidel A.J."/>
            <person name="Lawal H.M."/>
            <person name="Felder M."/>
            <person name="Schilde C."/>
            <person name="Helps N.R."/>
            <person name="Tunggal B."/>
            <person name="Rivero F."/>
            <person name="John U."/>
            <person name="Schleicher M."/>
            <person name="Eichinger L."/>
            <person name="Platzer M."/>
            <person name="Noegel A.A."/>
            <person name="Schaap P."/>
            <person name="Gloeckner G."/>
        </authorList>
    </citation>
    <scope>NUCLEOTIDE SEQUENCE [LARGE SCALE GENOMIC DNA]</scope>
    <source>
        <strain evidence="8">SH3</strain>
    </source>
</reference>
<dbReference type="InterPro" id="IPR049818">
    <property type="entry name" value="Expansin_EXLX1-like"/>
</dbReference>
<dbReference type="OrthoDB" id="406505at2759"/>
<feature type="transmembrane region" description="Helical" evidence="4">
    <location>
        <begin position="261"/>
        <end position="279"/>
    </location>
</feature>
<dbReference type="InterPro" id="IPR036908">
    <property type="entry name" value="RlpA-like_sf"/>
</dbReference>
<comment type="similarity">
    <text evidence="1">Belongs to the expansin family. Expansin A subfamily.</text>
</comment>
<dbReference type="RefSeq" id="XP_004367413.1">
    <property type="nucleotide sequence ID" value="XM_004367356.1"/>
</dbReference>
<dbReference type="STRING" id="1054147.F4PWR6"/>
<evidence type="ECO:0000256" key="4">
    <source>
        <dbReference type="SAM" id="Phobius"/>
    </source>
</evidence>
<sequence length="280" mass="30735">MYKLSVLLLFVLTIISAGVFAQTCPYDQTPRLASATHYSSYTLGGGCSFGTPWSSTGPHTAYIAALSEVWYNNGTHCGNCLEVSNGNKSVTVIIQDMCPIEGNPICKNDYHLDLSPEAFAVLGNVNDGVLYNLTWREVTCDNIYPETVQVQITKGSSLTWASLLVFGYKIGIKQVQIQLANSTTFTSTTRYSYNNFIGISQQELFKYPFTVKIISDLGESIEVTIPELEVEKIYDTKQQFGTGDCIGSDLILSVNHASSSLPIISIFSLLLLSIFTILIL</sequence>
<feature type="chain" id="PRO_5003319686" evidence="5">
    <location>
        <begin position="22"/>
        <end position="280"/>
    </location>
</feature>
<dbReference type="SUPFAM" id="SSF50685">
    <property type="entry name" value="Barwin-like endoglucanases"/>
    <property type="match status" value="1"/>
</dbReference>
<dbReference type="InterPro" id="IPR051477">
    <property type="entry name" value="Expansin_CellWall"/>
</dbReference>
<evidence type="ECO:0000259" key="6">
    <source>
        <dbReference type="PROSITE" id="PS50842"/>
    </source>
</evidence>
<evidence type="ECO:0000256" key="5">
    <source>
        <dbReference type="SAM" id="SignalP"/>
    </source>
</evidence>
<dbReference type="NCBIfam" id="NF041144">
    <property type="entry name" value="expansin_EXLX1"/>
    <property type="match status" value="1"/>
</dbReference>
<dbReference type="SUPFAM" id="SSF49590">
    <property type="entry name" value="PHL pollen allergen"/>
    <property type="match status" value="1"/>
</dbReference>
<feature type="domain" description="Expansin-like EG45" evidence="6">
    <location>
        <begin position="44"/>
        <end position="140"/>
    </location>
</feature>
<protein>
    <submittedName>
        <fullName evidence="7">Expansin-like protein</fullName>
    </submittedName>
</protein>
<feature type="signal peptide" evidence="5">
    <location>
        <begin position="1"/>
        <end position="21"/>
    </location>
</feature>
<name>F4PWR6_CACFS</name>
<keyword evidence="4" id="KW-1133">Transmembrane helix</keyword>
<dbReference type="InterPro" id="IPR007112">
    <property type="entry name" value="Expansin/allergen_DPBB_dom"/>
</dbReference>
<evidence type="ECO:0000256" key="3">
    <source>
        <dbReference type="ARBA" id="ARBA00023157"/>
    </source>
</evidence>